<gene>
    <name evidence="7" type="primary">LOC106757345</name>
</gene>
<reference evidence="7" key="2">
    <citation type="submission" date="2025-08" db="UniProtKB">
        <authorList>
            <consortium name="RefSeq"/>
        </authorList>
    </citation>
    <scope>IDENTIFICATION</scope>
    <source>
        <tissue evidence="7">Leaf</tissue>
    </source>
</reference>
<name>A0A1S3TP27_VIGRR</name>
<sequence length="197" mass="23700">MVLVDYSKFMSDWILRQFFMRMEGERRKRKIENEEENEEQKIERFFALIKRTKDVRDRFYKETKQMDGEREKSIWNPKFEVEDFVDSGEKMPETGNVSGSHHHHDLAGPSHKELVHEKKEDLQDATRLVQAEEDNGEEKDKRIFGGYLMMMMMILTLYLLYIESKRRKKLPSLLISFFTRAQHLKLSCLVNCEHRFS</sequence>
<keyword evidence="5" id="KW-0472">Membrane</keyword>
<keyword evidence="4" id="KW-0175">Coiled coil</keyword>
<dbReference type="PANTHER" id="PTHR33669">
    <property type="entry name" value="PROTEIN NEGATIVE REGULATOR OF RESISTANCE"/>
    <property type="match status" value="1"/>
</dbReference>
<dbReference type="Proteomes" id="UP000087766">
    <property type="component" value="Chromosome 3"/>
</dbReference>
<reference evidence="6" key="1">
    <citation type="journal article" date="2014" name="Nat. Commun.">
        <title>Genome sequence of mungbean and insights into evolution within Vigna species.</title>
        <authorList>
            <person name="Kang Y.J."/>
            <person name="Kim S.K."/>
            <person name="Kim M.Y."/>
            <person name="Lestari P."/>
            <person name="Kim K.H."/>
            <person name="Ha B.K."/>
            <person name="Jun T.H."/>
            <person name="Hwang W.J."/>
            <person name="Lee T."/>
            <person name="Lee J."/>
            <person name="Shim S."/>
            <person name="Yoon M.Y."/>
            <person name="Jang Y.E."/>
            <person name="Han K.S."/>
            <person name="Taeprayoon P."/>
            <person name="Yoon N."/>
            <person name="Somta P."/>
            <person name="Tanya P."/>
            <person name="Kim K.S."/>
            <person name="Gwag J.G."/>
            <person name="Moon J.K."/>
            <person name="Lee Y.H."/>
            <person name="Park B.S."/>
            <person name="Bombarely A."/>
            <person name="Doyle J.J."/>
            <person name="Jackson S.A."/>
            <person name="Schafleitner R."/>
            <person name="Srinives P."/>
            <person name="Varshney R.K."/>
            <person name="Lee S.H."/>
        </authorList>
    </citation>
    <scope>NUCLEOTIDE SEQUENCE [LARGE SCALE GENOMIC DNA]</scope>
    <source>
        <strain evidence="6">cv. VC1973A</strain>
    </source>
</reference>
<keyword evidence="3" id="KW-0539">Nucleus</keyword>
<dbReference type="RefSeq" id="XP_014495477.1">
    <property type="nucleotide sequence ID" value="XM_014639991.2"/>
</dbReference>
<comment type="subcellular location">
    <subcellularLocation>
        <location evidence="1">Nucleus</location>
    </subcellularLocation>
</comment>
<dbReference type="InterPro" id="IPR031425">
    <property type="entry name" value="NPR1/NH1-interacting"/>
</dbReference>
<evidence type="ECO:0000313" key="7">
    <source>
        <dbReference type="RefSeq" id="XP_014495477.1"/>
    </source>
</evidence>
<keyword evidence="5" id="KW-1133">Transmembrane helix</keyword>
<organism evidence="6 7">
    <name type="scientific">Vigna radiata var. radiata</name>
    <name type="common">Mung bean</name>
    <name type="synonym">Phaseolus aureus</name>
    <dbReference type="NCBI Taxonomy" id="3916"/>
    <lineage>
        <taxon>Eukaryota</taxon>
        <taxon>Viridiplantae</taxon>
        <taxon>Streptophyta</taxon>
        <taxon>Embryophyta</taxon>
        <taxon>Tracheophyta</taxon>
        <taxon>Spermatophyta</taxon>
        <taxon>Magnoliopsida</taxon>
        <taxon>eudicotyledons</taxon>
        <taxon>Gunneridae</taxon>
        <taxon>Pentapetalae</taxon>
        <taxon>rosids</taxon>
        <taxon>fabids</taxon>
        <taxon>Fabales</taxon>
        <taxon>Fabaceae</taxon>
        <taxon>Papilionoideae</taxon>
        <taxon>50 kb inversion clade</taxon>
        <taxon>NPAAA clade</taxon>
        <taxon>indigoferoid/millettioid clade</taxon>
        <taxon>Phaseoleae</taxon>
        <taxon>Vigna</taxon>
    </lineage>
</organism>
<accession>A0A1S3TP27</accession>
<evidence type="ECO:0000256" key="2">
    <source>
        <dbReference type="ARBA" id="ARBA00009937"/>
    </source>
</evidence>
<evidence type="ECO:0000313" key="6">
    <source>
        <dbReference type="Proteomes" id="UP000087766"/>
    </source>
</evidence>
<dbReference type="GO" id="GO:0010112">
    <property type="term" value="P:regulation of systemic acquired resistance"/>
    <property type="evidence" value="ECO:0007669"/>
    <property type="project" value="InterPro"/>
</dbReference>
<comment type="similarity">
    <text evidence="2">Belongs to the NPR1-interactor family.</text>
</comment>
<keyword evidence="5" id="KW-0812">Transmembrane</keyword>
<keyword evidence="6" id="KW-1185">Reference proteome</keyword>
<evidence type="ECO:0000256" key="1">
    <source>
        <dbReference type="ARBA" id="ARBA00004123"/>
    </source>
</evidence>
<evidence type="ECO:0000256" key="3">
    <source>
        <dbReference type="ARBA" id="ARBA00023242"/>
    </source>
</evidence>
<dbReference type="Pfam" id="PF15699">
    <property type="entry name" value="NPR1_interact"/>
    <property type="match status" value="1"/>
</dbReference>
<proteinExistence type="inferred from homology"/>
<dbReference type="AlphaFoldDB" id="A0A1S3TP27"/>
<dbReference type="OrthoDB" id="1304316at2759"/>
<feature type="coiled-coil region" evidence="4">
    <location>
        <begin position="21"/>
        <end position="48"/>
    </location>
</feature>
<dbReference type="GO" id="GO:0005634">
    <property type="term" value="C:nucleus"/>
    <property type="evidence" value="ECO:0007669"/>
    <property type="project" value="UniProtKB-SubCell"/>
</dbReference>
<evidence type="ECO:0000256" key="4">
    <source>
        <dbReference type="SAM" id="Coils"/>
    </source>
</evidence>
<feature type="transmembrane region" description="Helical" evidence="5">
    <location>
        <begin position="144"/>
        <end position="162"/>
    </location>
</feature>
<dbReference type="GeneID" id="106757345"/>
<dbReference type="PANTHER" id="PTHR33669:SF26">
    <property type="entry name" value="PROTEIN NIM1-INTERACTING 3"/>
    <property type="match status" value="1"/>
</dbReference>
<evidence type="ECO:0000256" key="5">
    <source>
        <dbReference type="SAM" id="Phobius"/>
    </source>
</evidence>
<dbReference type="KEGG" id="vra:106757345"/>
<protein>
    <submittedName>
        <fullName evidence="7">Uncharacterized protein LOC106757345 isoform X1</fullName>
    </submittedName>
</protein>